<dbReference type="EMBL" id="BEGY01000006">
    <property type="protein sequence ID" value="GAX74138.1"/>
    <property type="molecule type" value="Genomic_DNA"/>
</dbReference>
<comment type="caution">
    <text evidence="1">The sequence shown here is derived from an EMBL/GenBank/DDBJ whole genome shotgun (WGS) entry which is preliminary data.</text>
</comment>
<sequence>MTENFDSESGVEEDGGAADFSGNLRSSLCWDPYNKQFGVKVKQNIENGRKILFKWQGQLNTTTGGLTYKGYLRKNILSNTPMSLLRVMVSAQEERQGEQPTYPEVNPNRFIPGGLSSMLFKDWILGPGLTFFSTPDRKINYALTIIKAPQFLLHSPKLDCWLTGKATCSVDPKTSQISTLACIRLKTLRYNITSKQDLRVDVGVDFEGKGLKQWVQTPFFTVAENNISLKLKKSCWMLFYTL</sequence>
<name>A0A250WTI9_9CHLO</name>
<evidence type="ECO:0000313" key="1">
    <source>
        <dbReference type="EMBL" id="GAX74138.1"/>
    </source>
</evidence>
<reference evidence="1 2" key="1">
    <citation type="submission" date="2017-08" db="EMBL/GenBank/DDBJ databases">
        <title>Acidophilic green algal genome provides insights into adaptation to an acidic environment.</title>
        <authorList>
            <person name="Hirooka S."/>
            <person name="Hirose Y."/>
            <person name="Kanesaki Y."/>
            <person name="Higuchi S."/>
            <person name="Fujiwara T."/>
            <person name="Onuma R."/>
            <person name="Era A."/>
            <person name="Ohbayashi R."/>
            <person name="Uzuka A."/>
            <person name="Nozaki H."/>
            <person name="Yoshikawa H."/>
            <person name="Miyagishima S.Y."/>
        </authorList>
    </citation>
    <scope>NUCLEOTIDE SEQUENCE [LARGE SCALE GENOMIC DNA]</scope>
    <source>
        <strain evidence="1 2">NIES-2499</strain>
    </source>
</reference>
<keyword evidence="2" id="KW-1185">Reference proteome</keyword>
<dbReference type="OrthoDB" id="538819at2759"/>
<accession>A0A250WTI9</accession>
<organism evidence="1 2">
    <name type="scientific">Chlamydomonas eustigma</name>
    <dbReference type="NCBI Taxonomy" id="1157962"/>
    <lineage>
        <taxon>Eukaryota</taxon>
        <taxon>Viridiplantae</taxon>
        <taxon>Chlorophyta</taxon>
        <taxon>core chlorophytes</taxon>
        <taxon>Chlorophyceae</taxon>
        <taxon>CS clade</taxon>
        <taxon>Chlamydomonadales</taxon>
        <taxon>Chlamydomonadaceae</taxon>
        <taxon>Chlamydomonas</taxon>
    </lineage>
</organism>
<evidence type="ECO:0000313" key="2">
    <source>
        <dbReference type="Proteomes" id="UP000232323"/>
    </source>
</evidence>
<dbReference type="AlphaFoldDB" id="A0A250WTI9"/>
<gene>
    <name evidence="1" type="ORF">CEUSTIGMA_g1587.t1</name>
</gene>
<dbReference type="Proteomes" id="UP000232323">
    <property type="component" value="Unassembled WGS sequence"/>
</dbReference>
<proteinExistence type="predicted"/>
<protein>
    <submittedName>
        <fullName evidence="1">Uncharacterized protein</fullName>
    </submittedName>
</protein>